<feature type="domain" description="Methyl-accepting transducer" evidence="4">
    <location>
        <begin position="32"/>
        <end position="261"/>
    </location>
</feature>
<accession>A0A9X2FC03</accession>
<dbReference type="Proteomes" id="UP001155241">
    <property type="component" value="Unassembled WGS sequence"/>
</dbReference>
<dbReference type="PANTHER" id="PTHR32089">
    <property type="entry name" value="METHYL-ACCEPTING CHEMOTAXIS PROTEIN MCPB"/>
    <property type="match status" value="1"/>
</dbReference>
<dbReference type="PROSITE" id="PS50111">
    <property type="entry name" value="CHEMOTAXIS_TRANSDUC_2"/>
    <property type="match status" value="1"/>
</dbReference>
<protein>
    <submittedName>
        <fullName evidence="5">Methyl-accepting chemotaxis protein</fullName>
    </submittedName>
</protein>
<dbReference type="InterPro" id="IPR000014">
    <property type="entry name" value="PAS"/>
</dbReference>
<dbReference type="InterPro" id="IPR004089">
    <property type="entry name" value="MCPsignal_dom"/>
</dbReference>
<dbReference type="InterPro" id="IPR013655">
    <property type="entry name" value="PAS_fold_3"/>
</dbReference>
<gene>
    <name evidence="5" type="ORF">NG895_17895</name>
</gene>
<dbReference type="SUPFAM" id="SSF55785">
    <property type="entry name" value="PYP-like sensor domain (PAS domain)"/>
    <property type="match status" value="1"/>
</dbReference>
<comment type="similarity">
    <text evidence="2">Belongs to the methyl-accepting chemotaxis (MCP) protein family.</text>
</comment>
<dbReference type="SMART" id="SM00283">
    <property type="entry name" value="MA"/>
    <property type="match status" value="1"/>
</dbReference>
<dbReference type="NCBIfam" id="TIGR00229">
    <property type="entry name" value="sensory_box"/>
    <property type="match status" value="1"/>
</dbReference>
<dbReference type="GO" id="GO:0006935">
    <property type="term" value="P:chemotaxis"/>
    <property type="evidence" value="ECO:0007669"/>
    <property type="project" value="InterPro"/>
</dbReference>
<keyword evidence="6" id="KW-1185">Reference proteome</keyword>
<evidence type="ECO:0000313" key="5">
    <source>
        <dbReference type="EMBL" id="MCO6045774.1"/>
    </source>
</evidence>
<dbReference type="Gene3D" id="1.10.287.950">
    <property type="entry name" value="Methyl-accepting chemotaxis protein"/>
    <property type="match status" value="1"/>
</dbReference>
<comment type="caution">
    <text evidence="5">The sequence shown here is derived from an EMBL/GenBank/DDBJ whole genome shotgun (WGS) entry which is preliminary data.</text>
</comment>
<evidence type="ECO:0000256" key="1">
    <source>
        <dbReference type="ARBA" id="ARBA00023224"/>
    </source>
</evidence>
<dbReference type="EMBL" id="JAMXLR010000061">
    <property type="protein sequence ID" value="MCO6045774.1"/>
    <property type="molecule type" value="Genomic_DNA"/>
</dbReference>
<evidence type="ECO:0000259" key="4">
    <source>
        <dbReference type="PROSITE" id="PS50111"/>
    </source>
</evidence>
<sequence>MAVLEAPVDTTTLKDVKAVAGQVVEFEQDALRNTLVRAAGSKLSGVAESSARTVTDQINAIRQSCADFDAILERMNVVQSSVDQIDNSIGIVVSEAEGSSRELGVVSQRMEVLEEHFQAIDELVRSVNEIADQTHLLSLNATIEAARAGEAGRGFAVVASEVKELANTTKTTNQQVQETLDRIAEAVSTLSQSVEQSVAKMQQSIAAVEDARQSASAIGTETQQFSDRLQASLNNFRRLDQTSVQAENEVREIDAIGQTFTYLTELMAMCAGELQLINPLERLRPLVELSTFRAPQRFTKAEPEYVLKQDDVLISATDTKGRITFANNKFYEVAEFEPGTLVGKPHNIIRHPDMPQSAFADLWTVIASGRLWQGYVGNRSRTGRLYWVKANVFPCYEGGEIVGYLSIRTKPEPEMVRKAKEAYRLVP</sequence>
<reference evidence="5" key="1">
    <citation type="submission" date="2022-06" db="EMBL/GenBank/DDBJ databases">
        <title>Aeoliella straminimaris, a novel planctomycete from sediments.</title>
        <authorList>
            <person name="Vitorino I.R."/>
            <person name="Lage O.M."/>
        </authorList>
    </citation>
    <scope>NUCLEOTIDE SEQUENCE</scope>
    <source>
        <strain evidence="5">ICT_H6.2</strain>
    </source>
</reference>
<dbReference type="Pfam" id="PF08447">
    <property type="entry name" value="PAS_3"/>
    <property type="match status" value="1"/>
</dbReference>
<organism evidence="5 6">
    <name type="scientific">Aeoliella straminimaris</name>
    <dbReference type="NCBI Taxonomy" id="2954799"/>
    <lineage>
        <taxon>Bacteria</taxon>
        <taxon>Pseudomonadati</taxon>
        <taxon>Planctomycetota</taxon>
        <taxon>Planctomycetia</taxon>
        <taxon>Pirellulales</taxon>
        <taxon>Lacipirellulaceae</taxon>
        <taxon>Aeoliella</taxon>
    </lineage>
</organism>
<dbReference type="SUPFAM" id="SSF58104">
    <property type="entry name" value="Methyl-accepting chemotaxis protein (MCP) signaling domain"/>
    <property type="match status" value="1"/>
</dbReference>
<dbReference type="AlphaFoldDB" id="A0A9X2FC03"/>
<evidence type="ECO:0000256" key="2">
    <source>
        <dbReference type="ARBA" id="ARBA00029447"/>
    </source>
</evidence>
<dbReference type="RefSeq" id="WP_252853886.1">
    <property type="nucleotide sequence ID" value="NZ_JAMXLR010000061.1"/>
</dbReference>
<proteinExistence type="inferred from homology"/>
<dbReference type="InterPro" id="IPR004090">
    <property type="entry name" value="Chemotax_Me-accpt_rcpt"/>
</dbReference>
<dbReference type="GO" id="GO:0007165">
    <property type="term" value="P:signal transduction"/>
    <property type="evidence" value="ECO:0007669"/>
    <property type="project" value="UniProtKB-KW"/>
</dbReference>
<dbReference type="InterPro" id="IPR035965">
    <property type="entry name" value="PAS-like_dom_sf"/>
</dbReference>
<dbReference type="PANTHER" id="PTHR32089:SF112">
    <property type="entry name" value="LYSOZYME-LIKE PROTEIN-RELATED"/>
    <property type="match status" value="1"/>
</dbReference>
<dbReference type="Pfam" id="PF00015">
    <property type="entry name" value="MCPsignal"/>
    <property type="match status" value="1"/>
</dbReference>
<evidence type="ECO:0000256" key="3">
    <source>
        <dbReference type="PROSITE-ProRule" id="PRU00284"/>
    </source>
</evidence>
<name>A0A9X2FC03_9BACT</name>
<dbReference type="PRINTS" id="PR00260">
    <property type="entry name" value="CHEMTRNSDUCR"/>
</dbReference>
<dbReference type="GO" id="GO:0016020">
    <property type="term" value="C:membrane"/>
    <property type="evidence" value="ECO:0007669"/>
    <property type="project" value="InterPro"/>
</dbReference>
<dbReference type="GO" id="GO:0004888">
    <property type="term" value="F:transmembrane signaling receptor activity"/>
    <property type="evidence" value="ECO:0007669"/>
    <property type="project" value="InterPro"/>
</dbReference>
<keyword evidence="1 3" id="KW-0807">Transducer</keyword>
<dbReference type="Gene3D" id="3.30.450.20">
    <property type="entry name" value="PAS domain"/>
    <property type="match status" value="1"/>
</dbReference>
<dbReference type="CDD" id="cd00130">
    <property type="entry name" value="PAS"/>
    <property type="match status" value="1"/>
</dbReference>
<evidence type="ECO:0000313" key="6">
    <source>
        <dbReference type="Proteomes" id="UP001155241"/>
    </source>
</evidence>